<name>A0A2T5VFI2_9HYPH</name>
<dbReference type="AlphaFoldDB" id="A0A2T5VFI2"/>
<dbReference type="RefSeq" id="WP_210203370.1">
    <property type="nucleotide sequence ID" value="NZ_QAYG01000001.1"/>
</dbReference>
<dbReference type="Gene3D" id="3.40.50.410">
    <property type="entry name" value="von Willebrand factor, type A domain"/>
    <property type="match status" value="1"/>
</dbReference>
<reference evidence="1 2" key="1">
    <citation type="submission" date="2018-04" db="EMBL/GenBank/DDBJ databases">
        <title>Genomic Encyclopedia of Archaeal and Bacterial Type Strains, Phase II (KMG-II): from individual species to whole genera.</title>
        <authorList>
            <person name="Goeker M."/>
        </authorList>
    </citation>
    <scope>NUCLEOTIDE SEQUENCE [LARGE SCALE GENOMIC DNA]</scope>
    <source>
        <strain evidence="1 2">DSM 23382</strain>
    </source>
</reference>
<dbReference type="InterPro" id="IPR010607">
    <property type="entry name" value="DUF1194"/>
</dbReference>
<dbReference type="Pfam" id="PF06707">
    <property type="entry name" value="DUF1194"/>
    <property type="match status" value="1"/>
</dbReference>
<evidence type="ECO:0000313" key="2">
    <source>
        <dbReference type="Proteomes" id="UP000244081"/>
    </source>
</evidence>
<keyword evidence="2" id="KW-1185">Reference proteome</keyword>
<protein>
    <submittedName>
        <fullName evidence="1">Uncharacterized protein DUF1194</fullName>
    </submittedName>
</protein>
<dbReference type="EMBL" id="QAYG01000001">
    <property type="protein sequence ID" value="PTW62513.1"/>
    <property type="molecule type" value="Genomic_DNA"/>
</dbReference>
<evidence type="ECO:0000313" key="1">
    <source>
        <dbReference type="EMBL" id="PTW62513.1"/>
    </source>
</evidence>
<sequence>MRLARFLVPIFGLICLFCDGSARLQAREIVPGEEIDLALVLAVDISYSMDQDEQRLQRMGYISAITAPEVLKAISGGLTGKIAVAYVEWAGTNSQFTLVDWHKISDRQSAEEFAAALAEAPMQRAYRTSISGGLTYARNALEKLDAHALRRVIDISGDGPNNQGEPVLDVREAVVSAGIVINGLPLVLKRGPAGWYDIDNLDEYYERCVIGGAGAFSIPVRDINAFARAVRMKLVLEIAGMHEPQIVQKTAFSKEDQEFCLIGERIWHDRINDRDWNWR</sequence>
<dbReference type="InterPro" id="IPR036465">
    <property type="entry name" value="vWFA_dom_sf"/>
</dbReference>
<organism evidence="1 2">
    <name type="scientific">Breoghania corrubedonensis</name>
    <dbReference type="NCBI Taxonomy" id="665038"/>
    <lineage>
        <taxon>Bacteria</taxon>
        <taxon>Pseudomonadati</taxon>
        <taxon>Pseudomonadota</taxon>
        <taxon>Alphaproteobacteria</taxon>
        <taxon>Hyphomicrobiales</taxon>
        <taxon>Stappiaceae</taxon>
        <taxon>Breoghania</taxon>
    </lineage>
</organism>
<dbReference type="SUPFAM" id="SSF53300">
    <property type="entry name" value="vWA-like"/>
    <property type="match status" value="1"/>
</dbReference>
<dbReference type="Proteomes" id="UP000244081">
    <property type="component" value="Unassembled WGS sequence"/>
</dbReference>
<comment type="caution">
    <text evidence="1">The sequence shown here is derived from an EMBL/GenBank/DDBJ whole genome shotgun (WGS) entry which is preliminary data.</text>
</comment>
<proteinExistence type="predicted"/>
<accession>A0A2T5VFI2</accession>
<gene>
    <name evidence="1" type="ORF">C8N35_101557</name>
</gene>